<dbReference type="PANTHER" id="PTHR31836">
    <property type="match status" value="1"/>
</dbReference>
<name>A0A2T6ZW71_TUBBO</name>
<dbReference type="InterPro" id="IPR009009">
    <property type="entry name" value="RlpA-like_DPBB"/>
</dbReference>
<evidence type="ECO:0000259" key="2">
    <source>
        <dbReference type="Pfam" id="PF03330"/>
    </source>
</evidence>
<gene>
    <name evidence="3" type="ORF">B9Z19DRAFT_978123</name>
</gene>
<dbReference type="OrthoDB" id="623670at2759"/>
<accession>A0A2T6ZW71</accession>
<evidence type="ECO:0000313" key="3">
    <source>
        <dbReference type="EMBL" id="PUU79722.1"/>
    </source>
</evidence>
<keyword evidence="4" id="KW-1185">Reference proteome</keyword>
<organism evidence="3 4">
    <name type="scientific">Tuber borchii</name>
    <name type="common">White truffle</name>
    <dbReference type="NCBI Taxonomy" id="42251"/>
    <lineage>
        <taxon>Eukaryota</taxon>
        <taxon>Fungi</taxon>
        <taxon>Dikarya</taxon>
        <taxon>Ascomycota</taxon>
        <taxon>Pezizomycotina</taxon>
        <taxon>Pezizomycetes</taxon>
        <taxon>Pezizales</taxon>
        <taxon>Tuberaceae</taxon>
        <taxon>Tuber</taxon>
    </lineage>
</organism>
<keyword evidence="1" id="KW-0732">Signal</keyword>
<dbReference type="PANTHER" id="PTHR31836:SF28">
    <property type="entry name" value="SRCR DOMAIN-CONTAINING PROTEIN-RELATED"/>
    <property type="match status" value="1"/>
</dbReference>
<dbReference type="SUPFAM" id="SSF50685">
    <property type="entry name" value="Barwin-like endoglucanases"/>
    <property type="match status" value="1"/>
</dbReference>
<proteinExistence type="predicted"/>
<dbReference type="Pfam" id="PF03330">
    <property type="entry name" value="DPBB_1"/>
    <property type="match status" value="1"/>
</dbReference>
<evidence type="ECO:0000256" key="1">
    <source>
        <dbReference type="ARBA" id="ARBA00022729"/>
    </source>
</evidence>
<dbReference type="AlphaFoldDB" id="A0A2T6ZW71"/>
<dbReference type="STRING" id="42251.A0A2T6ZW71"/>
<protein>
    <submittedName>
        <fullName evidence="3">Plant expansin</fullName>
    </submittedName>
</protein>
<dbReference type="CDD" id="cd22191">
    <property type="entry name" value="DPBB_RlpA_EXP_N-like"/>
    <property type="match status" value="1"/>
</dbReference>
<feature type="domain" description="RlpA-like protein double-psi beta-barrel" evidence="2">
    <location>
        <begin position="32"/>
        <end position="98"/>
    </location>
</feature>
<evidence type="ECO:0000313" key="4">
    <source>
        <dbReference type="Proteomes" id="UP000244722"/>
    </source>
</evidence>
<reference evidence="3 4" key="1">
    <citation type="submission" date="2017-04" db="EMBL/GenBank/DDBJ databases">
        <title>Draft genome sequence of Tuber borchii Vittad., a whitish edible truffle.</title>
        <authorList>
            <consortium name="DOE Joint Genome Institute"/>
            <person name="Murat C."/>
            <person name="Kuo A."/>
            <person name="Barry K.W."/>
            <person name="Clum A."/>
            <person name="Dockter R.B."/>
            <person name="Fauchery L."/>
            <person name="Iotti M."/>
            <person name="Kohler A."/>
            <person name="Labutti K."/>
            <person name="Lindquist E.A."/>
            <person name="Lipzen A."/>
            <person name="Ohm R.A."/>
            <person name="Wang M."/>
            <person name="Grigoriev I.V."/>
            <person name="Zambonelli A."/>
            <person name="Martin F.M."/>
        </authorList>
    </citation>
    <scope>NUCLEOTIDE SEQUENCE [LARGE SCALE GENOMIC DNA]</scope>
    <source>
        <strain evidence="3 4">Tbo3840</strain>
    </source>
</reference>
<dbReference type="EMBL" id="NESQ01000083">
    <property type="protein sequence ID" value="PUU79722.1"/>
    <property type="molecule type" value="Genomic_DNA"/>
</dbReference>
<dbReference type="Proteomes" id="UP000244722">
    <property type="component" value="Unassembled WGS sequence"/>
</dbReference>
<sequence>SGQATFYNTGLGSCGVESHDTDFICAIAAPRYDAQGTANPNNNPLCGKKINVSYNGGPSVTVTIRDRCPECAENNLDLSPAAFQAMGATPDQGRVNVVWSFA</sequence>
<dbReference type="Gene3D" id="2.40.40.10">
    <property type="entry name" value="RlpA-like domain"/>
    <property type="match status" value="1"/>
</dbReference>
<comment type="caution">
    <text evidence="3">The sequence shown here is derived from an EMBL/GenBank/DDBJ whole genome shotgun (WGS) entry which is preliminary data.</text>
</comment>
<dbReference type="InterPro" id="IPR051477">
    <property type="entry name" value="Expansin_CellWall"/>
</dbReference>
<dbReference type="InterPro" id="IPR036908">
    <property type="entry name" value="RlpA-like_sf"/>
</dbReference>
<feature type="non-terminal residue" evidence="3">
    <location>
        <position position="1"/>
    </location>
</feature>